<protein>
    <submittedName>
        <fullName evidence="2">Uncharacterized protein</fullName>
    </submittedName>
</protein>
<comment type="caution">
    <text evidence="2">The sequence shown here is derived from an EMBL/GenBank/DDBJ whole genome shotgun (WGS) entry which is preliminary data.</text>
</comment>
<dbReference type="AlphaFoldDB" id="A0AAD7SRI0"/>
<evidence type="ECO:0000313" key="2">
    <source>
        <dbReference type="EMBL" id="KAJ8407288.1"/>
    </source>
</evidence>
<feature type="region of interest" description="Disordered" evidence="1">
    <location>
        <begin position="1"/>
        <end position="39"/>
    </location>
</feature>
<dbReference type="Proteomes" id="UP001221898">
    <property type="component" value="Unassembled WGS sequence"/>
</dbReference>
<accession>A0AAD7SRI0</accession>
<reference evidence="2" key="1">
    <citation type="journal article" date="2023" name="Science">
        <title>Genome structures resolve the early diversification of teleost fishes.</title>
        <authorList>
            <person name="Parey E."/>
            <person name="Louis A."/>
            <person name="Montfort J."/>
            <person name="Bouchez O."/>
            <person name="Roques C."/>
            <person name="Iampietro C."/>
            <person name="Lluch J."/>
            <person name="Castinel A."/>
            <person name="Donnadieu C."/>
            <person name="Desvignes T."/>
            <person name="Floi Bucao C."/>
            <person name="Jouanno E."/>
            <person name="Wen M."/>
            <person name="Mejri S."/>
            <person name="Dirks R."/>
            <person name="Jansen H."/>
            <person name="Henkel C."/>
            <person name="Chen W.J."/>
            <person name="Zahm M."/>
            <person name="Cabau C."/>
            <person name="Klopp C."/>
            <person name="Thompson A.W."/>
            <person name="Robinson-Rechavi M."/>
            <person name="Braasch I."/>
            <person name="Lecointre G."/>
            <person name="Bobe J."/>
            <person name="Postlethwait J.H."/>
            <person name="Berthelot C."/>
            <person name="Roest Crollius H."/>
            <person name="Guiguen Y."/>
        </authorList>
    </citation>
    <scope>NUCLEOTIDE SEQUENCE</scope>
    <source>
        <strain evidence="2">NC1722</strain>
    </source>
</reference>
<evidence type="ECO:0000313" key="3">
    <source>
        <dbReference type="Proteomes" id="UP001221898"/>
    </source>
</evidence>
<proteinExistence type="predicted"/>
<gene>
    <name evidence="2" type="ORF">AAFF_G00278620</name>
</gene>
<keyword evidence="3" id="KW-1185">Reference proteome</keyword>
<dbReference type="EMBL" id="JAINUG010000039">
    <property type="protein sequence ID" value="KAJ8407288.1"/>
    <property type="molecule type" value="Genomic_DNA"/>
</dbReference>
<name>A0AAD7SRI0_9TELE</name>
<evidence type="ECO:0000256" key="1">
    <source>
        <dbReference type="SAM" id="MobiDB-lite"/>
    </source>
</evidence>
<organism evidence="2 3">
    <name type="scientific">Aldrovandia affinis</name>
    <dbReference type="NCBI Taxonomy" id="143900"/>
    <lineage>
        <taxon>Eukaryota</taxon>
        <taxon>Metazoa</taxon>
        <taxon>Chordata</taxon>
        <taxon>Craniata</taxon>
        <taxon>Vertebrata</taxon>
        <taxon>Euteleostomi</taxon>
        <taxon>Actinopterygii</taxon>
        <taxon>Neopterygii</taxon>
        <taxon>Teleostei</taxon>
        <taxon>Notacanthiformes</taxon>
        <taxon>Halosauridae</taxon>
        <taxon>Aldrovandia</taxon>
    </lineage>
</organism>
<sequence length="178" mass="19481">MLQGKRAQRSTEPQAPCALSPQPSPSPGGSRGDTPRPLGTKAMVRRGLKAHRRPPVPNVALPGVYRNMRTLAGVWKALIPNPHSDMKALGGSEGFVSKAFDLSGHRLETESHWDCTVGQGNNFFPSKNMVVLITRALCLAKDEGTGRSFMANILWRVPFDTTEFEPHQRPGSELFPLV</sequence>